<evidence type="ECO:0000313" key="9">
    <source>
        <dbReference type="EMBL" id="VDP45567.1"/>
    </source>
</evidence>
<evidence type="ECO:0000256" key="7">
    <source>
        <dbReference type="ARBA" id="ARBA00023212"/>
    </source>
</evidence>
<evidence type="ECO:0000256" key="8">
    <source>
        <dbReference type="ARBA" id="ARBA00023273"/>
    </source>
</evidence>
<evidence type="ECO:0000313" key="10">
    <source>
        <dbReference type="Proteomes" id="UP000277204"/>
    </source>
</evidence>
<dbReference type="InterPro" id="IPR003409">
    <property type="entry name" value="MORN"/>
</dbReference>
<keyword evidence="5" id="KW-0282">Flagellum</keyword>
<dbReference type="STRING" id="48269.A0A183N402"/>
<name>A0A183N402_9TREM</name>
<dbReference type="Pfam" id="PF02493">
    <property type="entry name" value="MORN"/>
    <property type="match status" value="7"/>
</dbReference>
<evidence type="ECO:0000256" key="4">
    <source>
        <dbReference type="ARBA" id="ARBA00022737"/>
    </source>
</evidence>
<dbReference type="AlphaFoldDB" id="A0A183N402"/>
<dbReference type="EMBL" id="UZAI01019470">
    <property type="protein sequence ID" value="VDP45567.1"/>
    <property type="molecule type" value="Genomic_DNA"/>
</dbReference>
<dbReference type="GO" id="GO:0005930">
    <property type="term" value="C:axoneme"/>
    <property type="evidence" value="ECO:0007669"/>
    <property type="project" value="UniProtKB-SubCell"/>
</dbReference>
<evidence type="ECO:0000256" key="3">
    <source>
        <dbReference type="ARBA" id="ARBA00022490"/>
    </source>
</evidence>
<keyword evidence="7" id="KW-0206">Cytoskeleton</keyword>
<organism evidence="9 10">
    <name type="scientific">Schistosoma margrebowiei</name>
    <dbReference type="NCBI Taxonomy" id="48269"/>
    <lineage>
        <taxon>Eukaryota</taxon>
        <taxon>Metazoa</taxon>
        <taxon>Spiralia</taxon>
        <taxon>Lophotrochozoa</taxon>
        <taxon>Platyhelminthes</taxon>
        <taxon>Trematoda</taxon>
        <taxon>Digenea</taxon>
        <taxon>Strigeidida</taxon>
        <taxon>Schistosomatoidea</taxon>
        <taxon>Schistosomatidae</taxon>
        <taxon>Schistosoma</taxon>
    </lineage>
</organism>
<dbReference type="SUPFAM" id="SSF82185">
    <property type="entry name" value="Histone H3 K4-specific methyltransferase SET7/9 N-terminal domain"/>
    <property type="match status" value="2"/>
</dbReference>
<dbReference type="GO" id="GO:0031514">
    <property type="term" value="C:motile cilium"/>
    <property type="evidence" value="ECO:0007669"/>
    <property type="project" value="UniProtKB-SubCell"/>
</dbReference>
<proteinExistence type="predicted"/>
<keyword evidence="4" id="KW-0677">Repeat</keyword>
<keyword evidence="6" id="KW-0969">Cilium</keyword>
<gene>
    <name evidence="9" type="ORF">SMRZ_LOCUS23027</name>
</gene>
<dbReference type="PANTHER" id="PTHR46613">
    <property type="entry name" value="RADIAL SPOKE HEAD 10 HOMOLOG B-RELATED"/>
    <property type="match status" value="1"/>
</dbReference>
<protein>
    <submittedName>
        <fullName evidence="9">Uncharacterized protein</fullName>
    </submittedName>
</protein>
<accession>A0A183N402</accession>
<keyword evidence="10" id="KW-1185">Reference proteome</keyword>
<dbReference type="Proteomes" id="UP000277204">
    <property type="component" value="Unassembled WGS sequence"/>
</dbReference>
<reference evidence="9 10" key="1">
    <citation type="submission" date="2018-11" db="EMBL/GenBank/DDBJ databases">
        <authorList>
            <consortium name="Pathogen Informatics"/>
        </authorList>
    </citation>
    <scope>NUCLEOTIDE SEQUENCE [LARGE SCALE GENOMIC DNA]</scope>
    <source>
        <strain evidence="9 10">Zambia</strain>
    </source>
</reference>
<dbReference type="Gene3D" id="2.20.110.10">
    <property type="entry name" value="Histone H3 K4-specific methyltransferase SET7/9 N-terminal domain"/>
    <property type="match status" value="3"/>
</dbReference>
<dbReference type="SMART" id="SM00698">
    <property type="entry name" value="MORN"/>
    <property type="match status" value="7"/>
</dbReference>
<keyword evidence="8" id="KW-0966">Cell projection</keyword>
<evidence type="ECO:0000256" key="2">
    <source>
        <dbReference type="ARBA" id="ARBA00004430"/>
    </source>
</evidence>
<evidence type="ECO:0000256" key="6">
    <source>
        <dbReference type="ARBA" id="ARBA00023069"/>
    </source>
</evidence>
<comment type="subcellular location">
    <subcellularLocation>
        <location evidence="1">Cell projection</location>
        <location evidence="1">Cilium</location>
        <location evidence="1">Flagellum</location>
    </subcellularLocation>
    <subcellularLocation>
        <location evidence="2">Cytoplasm</location>
        <location evidence="2">Cytoskeleton</location>
        <location evidence="2">Cilium axoneme</location>
    </subcellularLocation>
</comment>
<evidence type="ECO:0000256" key="1">
    <source>
        <dbReference type="ARBA" id="ARBA00004230"/>
    </source>
</evidence>
<sequence length="484" mass="55316">MTSPPTPKIEILDDEENIVNLEGEEDTHDKYLSTLSASDEDLNNYVQLFDLYPQILRNEYIGDVVDGIRHGFGTYTDSNGLQYTGQWKNGKKQGKGRLNYTTDGSIHYDGEWDSGLRHGYGVYHYSNRATYEGQWKDGKRHGEGTMHWSDRDEIYTGSWVDGKQNGLGCHAWHILRVRTSQYSLPNVYDGQWANGKRNGLGTFHYPNGSKYVGYWKDDLKHGKGTLILKDGRIFERTFYEDRLIDENSDSLPSSVDQLSLERLDTRIPLVTECLSDPNEKSSILKDTSDSNLLENYLKPHISPSDYTHSELQNMQNVITAYLTQLRSIYRFYGKLGMKQLPDNTIILRYVQFCQFLKDCKLHQHTSLAALDRIIAVSYGFEDGDDSCVQNPEKLISFGTFVNILVILACNLYTQEESYVHEKITKMTTIGQSHVGICTSCADCLDIALSHKLFKQRWIVANIGIQDLRFVLFGTRQLDVAVKSR</sequence>
<dbReference type="PANTHER" id="PTHR46613:SF1">
    <property type="entry name" value="RADIAL SPOKE HEAD 10 HOMOLOG B-RELATED"/>
    <property type="match status" value="1"/>
</dbReference>
<evidence type="ECO:0000256" key="5">
    <source>
        <dbReference type="ARBA" id="ARBA00022846"/>
    </source>
</evidence>
<keyword evidence="3" id="KW-0963">Cytoplasm</keyword>